<dbReference type="HOGENOM" id="CLU_2029345_0_0_1"/>
<keyword evidence="3" id="KW-1185">Reference proteome</keyword>
<dbReference type="EMBL" id="CAQQ02096608">
    <property type="status" value="NOT_ANNOTATED_CDS"/>
    <property type="molecule type" value="Genomic_DNA"/>
</dbReference>
<feature type="signal peptide" evidence="1">
    <location>
        <begin position="1"/>
        <end position="26"/>
    </location>
</feature>
<dbReference type="PROSITE" id="PS51257">
    <property type="entry name" value="PROKAR_LIPOPROTEIN"/>
    <property type="match status" value="1"/>
</dbReference>
<protein>
    <submittedName>
        <fullName evidence="2">Uncharacterized protein</fullName>
    </submittedName>
</protein>
<organism evidence="2 3">
    <name type="scientific">Megaselia scalaris</name>
    <name type="common">Humpbacked fly</name>
    <name type="synonym">Phora scalaris</name>
    <dbReference type="NCBI Taxonomy" id="36166"/>
    <lineage>
        <taxon>Eukaryota</taxon>
        <taxon>Metazoa</taxon>
        <taxon>Ecdysozoa</taxon>
        <taxon>Arthropoda</taxon>
        <taxon>Hexapoda</taxon>
        <taxon>Insecta</taxon>
        <taxon>Pterygota</taxon>
        <taxon>Neoptera</taxon>
        <taxon>Endopterygota</taxon>
        <taxon>Diptera</taxon>
        <taxon>Brachycera</taxon>
        <taxon>Muscomorpha</taxon>
        <taxon>Platypezoidea</taxon>
        <taxon>Phoridae</taxon>
        <taxon>Megaseliini</taxon>
        <taxon>Megaselia</taxon>
    </lineage>
</organism>
<reference evidence="3" key="1">
    <citation type="submission" date="2013-02" db="EMBL/GenBank/DDBJ databases">
        <authorList>
            <person name="Hughes D."/>
        </authorList>
    </citation>
    <scope>NUCLEOTIDE SEQUENCE</scope>
    <source>
        <strain>Durham</strain>
        <strain evidence="3">NC isolate 2 -- Noor lab</strain>
    </source>
</reference>
<name>T1GL61_MEGSC</name>
<accession>T1GL61</accession>
<feature type="chain" id="PRO_5004577009" evidence="1">
    <location>
        <begin position="27"/>
        <end position="122"/>
    </location>
</feature>
<dbReference type="AlphaFoldDB" id="T1GL61"/>
<dbReference type="EnsemblMetazoa" id="MESCA004251-RA">
    <property type="protein sequence ID" value="MESCA004251-PA"/>
    <property type="gene ID" value="MESCA004251"/>
</dbReference>
<dbReference type="Proteomes" id="UP000015102">
    <property type="component" value="Unassembled WGS sequence"/>
</dbReference>
<keyword evidence="1" id="KW-0732">Signal</keyword>
<evidence type="ECO:0000256" key="1">
    <source>
        <dbReference type="SAM" id="SignalP"/>
    </source>
</evidence>
<reference evidence="2" key="2">
    <citation type="submission" date="2015-06" db="UniProtKB">
        <authorList>
            <consortium name="EnsemblMetazoa"/>
        </authorList>
    </citation>
    <scope>IDENTIFICATION</scope>
</reference>
<evidence type="ECO:0000313" key="3">
    <source>
        <dbReference type="Proteomes" id="UP000015102"/>
    </source>
</evidence>
<evidence type="ECO:0000313" key="2">
    <source>
        <dbReference type="EnsemblMetazoa" id="MESCA004251-PA"/>
    </source>
</evidence>
<proteinExistence type="predicted"/>
<sequence length="122" mass="13700">MVMEIKKSKLILILLIVVFMVACSFGLPARGGYTSSEEIGLEEYSNARALRRSRQSYGPYYTQTMDTTIPTLEVSDDVTLWLNRVKDNSLNSSLLSDTRTPRPRKRSCLFQICSVESGALKA</sequence>